<keyword evidence="2" id="KW-1185">Reference proteome</keyword>
<comment type="caution">
    <text evidence="1">The sequence shown here is derived from an EMBL/GenBank/DDBJ whole genome shotgun (WGS) entry which is preliminary data.</text>
</comment>
<evidence type="ECO:0008006" key="3">
    <source>
        <dbReference type="Google" id="ProtNLM"/>
    </source>
</evidence>
<evidence type="ECO:0000313" key="2">
    <source>
        <dbReference type="Proteomes" id="UP000655550"/>
    </source>
</evidence>
<reference evidence="2" key="1">
    <citation type="journal article" date="2019" name="Int. J. Syst. Evol. Microbiol.">
        <title>The Global Catalogue of Microorganisms (GCM) 10K type strain sequencing project: providing services to taxonomists for standard genome sequencing and annotation.</title>
        <authorList>
            <consortium name="The Broad Institute Genomics Platform"/>
            <consortium name="The Broad Institute Genome Sequencing Center for Infectious Disease"/>
            <person name="Wu L."/>
            <person name="Ma J."/>
        </authorList>
    </citation>
    <scope>NUCLEOTIDE SEQUENCE [LARGE SCALE GENOMIC DNA]</scope>
    <source>
        <strain evidence="2">CCM 8778</strain>
    </source>
</reference>
<gene>
    <name evidence="1" type="primary">inaA</name>
    <name evidence="1" type="ORF">GCM10007363_19480</name>
</gene>
<dbReference type="Proteomes" id="UP000655550">
    <property type="component" value="Unassembled WGS sequence"/>
</dbReference>
<dbReference type="EMBL" id="BMDE01000005">
    <property type="protein sequence ID" value="GGH93867.1"/>
    <property type="molecule type" value="Genomic_DNA"/>
</dbReference>
<sequence>MQHVPVHTAQMQQWLLCPGDWVEPPNQRRGGLSGVQRVQLDDGRLLYRKQQVGHLYHSWRHPLGYPTLMRERDALYDCLRLGVPVPPLLLAQCARQAGQWHAWLVTADLTGFASLEQCYAEQRERGWGTERHAQILECLGRAVGRLNGARRQHGCLYPKHLFVSLADGPPNVALIDLEKSRRRLTRAQAARHDLQQLWRRCGWRGAMWQAFLRGYRYSYGPLPRLPAALRDAGLDVNA</sequence>
<dbReference type="InterPro" id="IPR011009">
    <property type="entry name" value="Kinase-like_dom_sf"/>
</dbReference>
<protein>
    <recommendedName>
        <fullName evidence="3">InaA protein</fullName>
    </recommendedName>
</protein>
<organism evidence="1 2">
    <name type="scientific">Pseudomonas fluvialis</name>
    <dbReference type="NCBI Taxonomy" id="1793966"/>
    <lineage>
        <taxon>Bacteria</taxon>
        <taxon>Pseudomonadati</taxon>
        <taxon>Pseudomonadota</taxon>
        <taxon>Gammaproteobacteria</taxon>
        <taxon>Pseudomonadales</taxon>
        <taxon>Pseudomonadaceae</taxon>
        <taxon>Pseudomonas</taxon>
    </lineage>
</organism>
<accession>A0ABQ2AMN9</accession>
<evidence type="ECO:0000313" key="1">
    <source>
        <dbReference type="EMBL" id="GGH93867.1"/>
    </source>
</evidence>
<name>A0ABQ2AMN9_9PSED</name>
<dbReference type="PIRSF" id="PIRSF026326">
    <property type="entry name" value="InaA"/>
    <property type="match status" value="1"/>
</dbReference>
<dbReference type="InterPro" id="IPR027023">
    <property type="entry name" value="Put_LipoPS_kinase_InaA"/>
</dbReference>
<dbReference type="SUPFAM" id="SSF56112">
    <property type="entry name" value="Protein kinase-like (PK-like)"/>
    <property type="match status" value="1"/>
</dbReference>
<dbReference type="Pfam" id="PF06293">
    <property type="entry name" value="Kdo"/>
    <property type="match status" value="1"/>
</dbReference>
<proteinExistence type="predicted"/>